<feature type="domain" description="CusB-like beta-barrel" evidence="4">
    <location>
        <begin position="237"/>
        <end position="313"/>
    </location>
</feature>
<dbReference type="EMBL" id="JBIWXY010000001">
    <property type="protein sequence ID" value="MFJ5446044.1"/>
    <property type="molecule type" value="Genomic_DNA"/>
</dbReference>
<feature type="domain" description="CzcB-like C-terminal circularly permuted SH3-like" evidence="6">
    <location>
        <begin position="319"/>
        <end position="379"/>
    </location>
</feature>
<accession>A0ABW8GL72</accession>
<dbReference type="Gene3D" id="2.40.50.100">
    <property type="match status" value="1"/>
</dbReference>
<evidence type="ECO:0000259" key="6">
    <source>
        <dbReference type="Pfam" id="PF25975"/>
    </source>
</evidence>
<evidence type="ECO:0000313" key="8">
    <source>
        <dbReference type="Proteomes" id="UP001617669"/>
    </source>
</evidence>
<dbReference type="PANTHER" id="PTHR30097:SF4">
    <property type="entry name" value="SLR6042 PROTEIN"/>
    <property type="match status" value="1"/>
</dbReference>
<comment type="similarity">
    <text evidence="1">Belongs to the membrane fusion protein (MFP) (TC 8.A.1) family.</text>
</comment>
<protein>
    <submittedName>
        <fullName evidence="7">Efflux RND transporter periplasmic adaptor subunit</fullName>
    </submittedName>
</protein>
<dbReference type="RefSeq" id="WP_400881082.1">
    <property type="nucleotide sequence ID" value="NZ_JBIWXY010000001.1"/>
</dbReference>
<keyword evidence="2" id="KW-0813">Transport</keyword>
<organism evidence="7 8">
    <name type="scientific">Methylobacillus methanolivorans</name>
    <dbReference type="NCBI Taxonomy" id="1848927"/>
    <lineage>
        <taxon>Bacteria</taxon>
        <taxon>Pseudomonadati</taxon>
        <taxon>Pseudomonadota</taxon>
        <taxon>Betaproteobacteria</taxon>
        <taxon>Nitrosomonadales</taxon>
        <taxon>Methylophilaceae</taxon>
        <taxon>Methylobacillus</taxon>
    </lineage>
</organism>
<proteinExistence type="inferred from homology"/>
<dbReference type="Gene3D" id="2.40.30.170">
    <property type="match status" value="1"/>
</dbReference>
<evidence type="ECO:0000259" key="5">
    <source>
        <dbReference type="Pfam" id="PF25973"/>
    </source>
</evidence>
<feature type="domain" description="CzcB-like barrel-sandwich hybrid" evidence="5">
    <location>
        <begin position="83"/>
        <end position="234"/>
    </location>
</feature>
<dbReference type="Pfam" id="PF25973">
    <property type="entry name" value="BSH_CzcB"/>
    <property type="match status" value="1"/>
</dbReference>
<dbReference type="Proteomes" id="UP001617669">
    <property type="component" value="Unassembled WGS sequence"/>
</dbReference>
<reference evidence="7 8" key="1">
    <citation type="submission" date="2024-11" db="EMBL/GenBank/DDBJ databases">
        <authorList>
            <person name="Kaparullina E.N."/>
            <person name="Delegan Y.A."/>
            <person name="Doronina N.V."/>
        </authorList>
    </citation>
    <scope>NUCLEOTIDE SEQUENCE [LARGE SCALE GENOMIC DNA]</scope>
    <source>
        <strain evidence="7 8">7sh_L</strain>
    </source>
</reference>
<evidence type="ECO:0000256" key="3">
    <source>
        <dbReference type="SAM" id="SignalP"/>
    </source>
</evidence>
<keyword evidence="8" id="KW-1185">Reference proteome</keyword>
<evidence type="ECO:0000256" key="2">
    <source>
        <dbReference type="ARBA" id="ARBA00022448"/>
    </source>
</evidence>
<dbReference type="SUPFAM" id="SSF111369">
    <property type="entry name" value="HlyD-like secretion proteins"/>
    <property type="match status" value="1"/>
</dbReference>
<sequence length="389" mass="42650">MFPNLLMKSHSILTKGSLLVLAMMLAACKPADTPDEAVSEPQDPNVVELSALLQSQVKLAPAGKADIREVLRVPGSIQVDDQRVARIGASVTGRITDINVILGQDVKQGEVLATLNSTELAQNQLLYIKASQQIALQTKAVERARQLLEADVIGAAELQRREAELSAAKADLYTAKEQLQVLGMSEKSIAQIASSGQLRSYSNVDARLSGTVISRKVNLGQVVQPAEELFIVADLSRVWAVAEVPEQQVELVQEGEDVEIEIPALSNRKFTGKLIFVGDVVNPLTRTVTVRTDLENKDEAIKPDMLVSMLVQSKPTAQLAVPRRAVVRENDKDYVYVEIAPNKFRLREVELGNEYNEMAAVVSGLEEGETIIIEGAFHVNNERKRKELE</sequence>
<name>A0ABW8GL72_9PROT</name>
<dbReference type="Pfam" id="PF25975">
    <property type="entry name" value="CzcB_C"/>
    <property type="match status" value="1"/>
</dbReference>
<dbReference type="Gene3D" id="2.40.420.20">
    <property type="match status" value="1"/>
</dbReference>
<dbReference type="Pfam" id="PF25954">
    <property type="entry name" value="Beta-barrel_RND_2"/>
    <property type="match status" value="1"/>
</dbReference>
<feature type="signal peptide" evidence="3">
    <location>
        <begin position="1"/>
        <end position="31"/>
    </location>
</feature>
<dbReference type="InterPro" id="IPR058792">
    <property type="entry name" value="Beta-barrel_RND_2"/>
</dbReference>
<dbReference type="NCBIfam" id="TIGR01730">
    <property type="entry name" value="RND_mfp"/>
    <property type="match status" value="1"/>
</dbReference>
<evidence type="ECO:0000256" key="1">
    <source>
        <dbReference type="ARBA" id="ARBA00009477"/>
    </source>
</evidence>
<dbReference type="InterPro" id="IPR058647">
    <property type="entry name" value="BSH_CzcB-like"/>
</dbReference>
<dbReference type="InterPro" id="IPR058649">
    <property type="entry name" value="CzcB_C"/>
</dbReference>
<evidence type="ECO:0000259" key="4">
    <source>
        <dbReference type="Pfam" id="PF25954"/>
    </source>
</evidence>
<feature type="chain" id="PRO_5046677545" evidence="3">
    <location>
        <begin position="32"/>
        <end position="389"/>
    </location>
</feature>
<dbReference type="PANTHER" id="PTHR30097">
    <property type="entry name" value="CATION EFFLUX SYSTEM PROTEIN CUSB"/>
    <property type="match status" value="1"/>
</dbReference>
<evidence type="ECO:0000313" key="7">
    <source>
        <dbReference type="EMBL" id="MFJ5446044.1"/>
    </source>
</evidence>
<keyword evidence="3" id="KW-0732">Signal</keyword>
<comment type="caution">
    <text evidence="7">The sequence shown here is derived from an EMBL/GenBank/DDBJ whole genome shotgun (WGS) entry which is preliminary data.</text>
</comment>
<dbReference type="InterPro" id="IPR051909">
    <property type="entry name" value="MFP_Cation_Efflux"/>
</dbReference>
<gene>
    <name evidence="7" type="ORF">ACIKP9_07370</name>
</gene>
<dbReference type="InterPro" id="IPR006143">
    <property type="entry name" value="RND_pump_MFP"/>
</dbReference>